<comment type="caution">
    <text evidence="6">The sequence shown here is derived from an EMBL/GenBank/DDBJ whole genome shotgun (WGS) entry which is preliminary data.</text>
</comment>
<protein>
    <submittedName>
        <fullName evidence="6">Pfam:DUF23</fullName>
    </submittedName>
</protein>
<evidence type="ECO:0000256" key="4">
    <source>
        <dbReference type="SAM" id="MobiDB-lite"/>
    </source>
</evidence>
<keyword evidence="3 5" id="KW-1133">Transmembrane helix</keyword>
<dbReference type="GO" id="GO:0005737">
    <property type="term" value="C:cytoplasm"/>
    <property type="evidence" value="ECO:0007669"/>
    <property type="project" value="TreeGrafter"/>
</dbReference>
<keyword evidence="5" id="KW-0472">Membrane</keyword>
<accession>A0A9N8EAX1</accession>
<evidence type="ECO:0000256" key="1">
    <source>
        <dbReference type="ARBA" id="ARBA00004167"/>
    </source>
</evidence>
<proteinExistence type="predicted"/>
<dbReference type="PANTHER" id="PTHR21461:SF69">
    <property type="entry name" value="GLYCOSYLTRANSFERASE FAMILY 92 PROTEIN"/>
    <property type="match status" value="1"/>
</dbReference>
<keyword evidence="2 5" id="KW-0812">Transmembrane</keyword>
<keyword evidence="7" id="KW-1185">Reference proteome</keyword>
<feature type="transmembrane region" description="Helical" evidence="5">
    <location>
        <begin position="47"/>
        <end position="66"/>
    </location>
</feature>
<evidence type="ECO:0000313" key="7">
    <source>
        <dbReference type="Proteomes" id="UP001153069"/>
    </source>
</evidence>
<dbReference type="PANTHER" id="PTHR21461">
    <property type="entry name" value="GLYCOSYLTRANSFERASE FAMILY 92 PROTEIN"/>
    <property type="match status" value="1"/>
</dbReference>
<name>A0A9N8EAX1_9STRA</name>
<dbReference type="Proteomes" id="UP001153069">
    <property type="component" value="Unassembled WGS sequence"/>
</dbReference>
<evidence type="ECO:0000256" key="5">
    <source>
        <dbReference type="SAM" id="Phobius"/>
    </source>
</evidence>
<dbReference type="AlphaFoldDB" id="A0A9N8EAX1"/>
<dbReference type="GO" id="GO:0016757">
    <property type="term" value="F:glycosyltransferase activity"/>
    <property type="evidence" value="ECO:0007669"/>
    <property type="project" value="TreeGrafter"/>
</dbReference>
<sequence length="441" mass="51111">MMKKMTTPLNPRGTSLRQRHEGPNKKNNDAYDGLEQRKLRRLPRFRMIYLVVILFLVTLGLSLSTVKSRLRMYYLVGSPKDFCHNCNKTITSLRTRNATRLWEQMEQLKEAKCPLLSTHIRQPRRGRKSSKLSKSPPPKAAICAIARNETAYLDEWFTYHRAVAGFSEIYLFDNSRPDGMELTNSGRYDNCPGIFIVPWPMAEEPQMEAYDTCVYMIRERNKKQQQLLGATTAEQAVAWTAFIDIDEFIVLKNERETIVDVLRDVVPLPPPLNRLKYKRPAPAALSMNWVMFGTANQTKYRDEPVTKRFQFKVNGYGDNHVKQILLLDSIRYAGNPHFAFLKQLLSHEFYTVMSNGTKVANEFPWIDPAARNRVVVHHYTIKSVQEYQFKGCHRGRADLHTSHEAHKTHCNKVGFVGNIHDDTAWKALIKWVPEYGELYNN</sequence>
<dbReference type="EMBL" id="CAICTM010000858">
    <property type="protein sequence ID" value="CAB9517473.1"/>
    <property type="molecule type" value="Genomic_DNA"/>
</dbReference>
<reference evidence="6" key="1">
    <citation type="submission" date="2020-06" db="EMBL/GenBank/DDBJ databases">
        <authorList>
            <consortium name="Plant Systems Biology data submission"/>
        </authorList>
    </citation>
    <scope>NUCLEOTIDE SEQUENCE</scope>
    <source>
        <strain evidence="6">D6</strain>
    </source>
</reference>
<evidence type="ECO:0000256" key="2">
    <source>
        <dbReference type="ARBA" id="ARBA00022692"/>
    </source>
</evidence>
<gene>
    <name evidence="6" type="ORF">SEMRO_859_G211960.1</name>
</gene>
<dbReference type="OrthoDB" id="46148at2759"/>
<organism evidence="6 7">
    <name type="scientific">Seminavis robusta</name>
    <dbReference type="NCBI Taxonomy" id="568900"/>
    <lineage>
        <taxon>Eukaryota</taxon>
        <taxon>Sar</taxon>
        <taxon>Stramenopiles</taxon>
        <taxon>Ochrophyta</taxon>
        <taxon>Bacillariophyta</taxon>
        <taxon>Bacillariophyceae</taxon>
        <taxon>Bacillariophycidae</taxon>
        <taxon>Naviculales</taxon>
        <taxon>Naviculaceae</taxon>
        <taxon>Seminavis</taxon>
    </lineage>
</organism>
<dbReference type="Pfam" id="PF13704">
    <property type="entry name" value="Glyco_tranf_2_4"/>
    <property type="match status" value="1"/>
</dbReference>
<feature type="compositionally biased region" description="Basic and acidic residues" evidence="4">
    <location>
        <begin position="18"/>
        <end position="32"/>
    </location>
</feature>
<feature type="region of interest" description="Disordered" evidence="4">
    <location>
        <begin position="1"/>
        <end position="32"/>
    </location>
</feature>
<comment type="subcellular location">
    <subcellularLocation>
        <location evidence="1">Membrane</location>
        <topology evidence="1">Single-pass membrane protein</topology>
    </subcellularLocation>
</comment>
<evidence type="ECO:0000313" key="6">
    <source>
        <dbReference type="EMBL" id="CAB9517473.1"/>
    </source>
</evidence>
<feature type="compositionally biased region" description="Polar residues" evidence="4">
    <location>
        <begin position="7"/>
        <end position="16"/>
    </location>
</feature>
<evidence type="ECO:0000256" key="3">
    <source>
        <dbReference type="ARBA" id="ARBA00022989"/>
    </source>
</evidence>
<dbReference type="GO" id="GO:0016020">
    <property type="term" value="C:membrane"/>
    <property type="evidence" value="ECO:0007669"/>
    <property type="project" value="UniProtKB-SubCell"/>
</dbReference>